<feature type="transmembrane region" description="Helical" evidence="10">
    <location>
        <begin position="218"/>
        <end position="238"/>
    </location>
</feature>
<sequence>MFSAGVLGNLTALVLLERRRRGNRGKISLFFILVTGLVITDLLGTCMISPVVLVSYARRMTLSALNLCNYFAFAMTFFSLATMMVLFAMALERALAIGHPYFYDKFIKKRCGIIAFPVIYSFCIVFCLFPVMGFGEFIQYCPGTWCFINMRGQNRDGYISNVYSMLYAALLLFLILAGLTCNLIVIVSLVRMHKRQKTRRLGSLKTSKREKISMSEEINHLILLSIMTIAFIICSVPFTRAVRIKRVIARPLNCERHRQRTRKTERRAALERDR</sequence>
<evidence type="ECO:0000256" key="1">
    <source>
        <dbReference type="ARBA" id="ARBA00004651"/>
    </source>
</evidence>
<proteinExistence type="predicted"/>
<dbReference type="PRINTS" id="PR00856">
    <property type="entry name" value="PRSTNOIDIPR"/>
</dbReference>
<organism evidence="12 13">
    <name type="scientific">Ranitomeya imitator</name>
    <name type="common">mimic poison frog</name>
    <dbReference type="NCBI Taxonomy" id="111125"/>
    <lineage>
        <taxon>Eukaryota</taxon>
        <taxon>Metazoa</taxon>
        <taxon>Chordata</taxon>
        <taxon>Craniata</taxon>
        <taxon>Vertebrata</taxon>
        <taxon>Euteleostomi</taxon>
        <taxon>Amphibia</taxon>
        <taxon>Batrachia</taxon>
        <taxon>Anura</taxon>
        <taxon>Neobatrachia</taxon>
        <taxon>Hyloidea</taxon>
        <taxon>Dendrobatidae</taxon>
        <taxon>Dendrobatinae</taxon>
        <taxon>Ranitomeya</taxon>
    </lineage>
</organism>
<keyword evidence="9" id="KW-0807">Transducer</keyword>
<keyword evidence="7" id="KW-0675">Receptor</keyword>
<dbReference type="PANTHER" id="PTHR11866">
    <property type="entry name" value="G-PROTEIN COUPLED RECEPTOR FAMILY 1 MEMBER"/>
    <property type="match status" value="1"/>
</dbReference>
<evidence type="ECO:0000256" key="7">
    <source>
        <dbReference type="ARBA" id="ARBA00023170"/>
    </source>
</evidence>
<dbReference type="InterPro" id="IPR000276">
    <property type="entry name" value="GPCR_Rhodpsn"/>
</dbReference>
<comment type="caution">
    <text evidence="12">The sequence shown here is derived from an EMBL/GenBank/DDBJ whole genome shotgun (WGS) entry which is preliminary data.</text>
</comment>
<keyword evidence="5" id="KW-0297">G-protein coupled receptor</keyword>
<keyword evidence="2" id="KW-1003">Cell membrane</keyword>
<keyword evidence="13" id="KW-1185">Reference proteome</keyword>
<evidence type="ECO:0000256" key="3">
    <source>
        <dbReference type="ARBA" id="ARBA00022692"/>
    </source>
</evidence>
<keyword evidence="8" id="KW-0325">Glycoprotein</keyword>
<keyword evidence="6 10" id="KW-0472">Membrane</keyword>
<evidence type="ECO:0000256" key="6">
    <source>
        <dbReference type="ARBA" id="ARBA00023136"/>
    </source>
</evidence>
<evidence type="ECO:0000256" key="5">
    <source>
        <dbReference type="ARBA" id="ARBA00023040"/>
    </source>
</evidence>
<gene>
    <name evidence="12" type="ORF">RIMI_LOCUS3264614</name>
</gene>
<evidence type="ECO:0000259" key="11">
    <source>
        <dbReference type="PROSITE" id="PS50262"/>
    </source>
</evidence>
<dbReference type="InterPro" id="IPR000370">
    <property type="entry name" value="Prostglndn_IP_rcpt"/>
</dbReference>
<protein>
    <recommendedName>
        <fullName evidence="11">G-protein coupled receptors family 1 profile domain-containing protein</fullName>
    </recommendedName>
</protein>
<feature type="transmembrane region" description="Helical" evidence="10">
    <location>
        <begin position="27"/>
        <end position="50"/>
    </location>
</feature>
<evidence type="ECO:0000256" key="8">
    <source>
        <dbReference type="ARBA" id="ARBA00023180"/>
    </source>
</evidence>
<dbReference type="PRINTS" id="PR01788">
    <property type="entry name" value="PROSTANOIDR"/>
</dbReference>
<dbReference type="InterPro" id="IPR017452">
    <property type="entry name" value="GPCR_Rhodpsn_7TM"/>
</dbReference>
<dbReference type="Proteomes" id="UP001176940">
    <property type="component" value="Unassembled WGS sequence"/>
</dbReference>
<dbReference type="EMBL" id="CAUEEQ010004847">
    <property type="protein sequence ID" value="CAJ0928166.1"/>
    <property type="molecule type" value="Genomic_DNA"/>
</dbReference>
<feature type="transmembrane region" description="Helical" evidence="10">
    <location>
        <begin position="70"/>
        <end position="91"/>
    </location>
</feature>
<dbReference type="PROSITE" id="PS50262">
    <property type="entry name" value="G_PROTEIN_RECEP_F1_2"/>
    <property type="match status" value="1"/>
</dbReference>
<dbReference type="Pfam" id="PF00001">
    <property type="entry name" value="7tm_1"/>
    <property type="match status" value="1"/>
</dbReference>
<keyword evidence="3 10" id="KW-0812">Transmembrane</keyword>
<evidence type="ECO:0000256" key="2">
    <source>
        <dbReference type="ARBA" id="ARBA00022475"/>
    </source>
</evidence>
<keyword evidence="4 10" id="KW-1133">Transmembrane helix</keyword>
<evidence type="ECO:0000313" key="12">
    <source>
        <dbReference type="EMBL" id="CAJ0928166.1"/>
    </source>
</evidence>
<feature type="transmembrane region" description="Helical" evidence="10">
    <location>
        <begin position="165"/>
        <end position="190"/>
    </location>
</feature>
<feature type="transmembrane region" description="Helical" evidence="10">
    <location>
        <begin position="112"/>
        <end position="132"/>
    </location>
</feature>
<evidence type="ECO:0000256" key="10">
    <source>
        <dbReference type="SAM" id="Phobius"/>
    </source>
</evidence>
<dbReference type="Gene3D" id="1.20.1070.10">
    <property type="entry name" value="Rhodopsin 7-helix transmembrane proteins"/>
    <property type="match status" value="1"/>
</dbReference>
<feature type="domain" description="G-protein coupled receptors family 1 profile" evidence="11">
    <location>
        <begin position="8"/>
        <end position="238"/>
    </location>
</feature>
<dbReference type="PANTHER" id="PTHR11866:SF8">
    <property type="entry name" value="PROSTAGLANDIN E2 RECEPTOR EP2 SUBTYPE"/>
    <property type="match status" value="1"/>
</dbReference>
<evidence type="ECO:0000256" key="9">
    <source>
        <dbReference type="ARBA" id="ARBA00023224"/>
    </source>
</evidence>
<accession>A0ABN9L178</accession>
<evidence type="ECO:0000313" key="13">
    <source>
        <dbReference type="Proteomes" id="UP001176940"/>
    </source>
</evidence>
<dbReference type="SUPFAM" id="SSF81321">
    <property type="entry name" value="Family A G protein-coupled receptor-like"/>
    <property type="match status" value="1"/>
</dbReference>
<reference evidence="12" key="1">
    <citation type="submission" date="2023-07" db="EMBL/GenBank/DDBJ databases">
        <authorList>
            <person name="Stuckert A."/>
        </authorList>
    </citation>
    <scope>NUCLEOTIDE SEQUENCE</scope>
</reference>
<dbReference type="InterPro" id="IPR008365">
    <property type="entry name" value="Prostanoid_rcpt"/>
</dbReference>
<comment type="subcellular location">
    <subcellularLocation>
        <location evidence="1">Cell membrane</location>
        <topology evidence="1">Multi-pass membrane protein</topology>
    </subcellularLocation>
</comment>
<name>A0ABN9L178_9NEOB</name>
<evidence type="ECO:0000256" key="4">
    <source>
        <dbReference type="ARBA" id="ARBA00022989"/>
    </source>
</evidence>